<dbReference type="CDD" id="cd06257">
    <property type="entry name" value="DnaJ"/>
    <property type="match status" value="1"/>
</dbReference>
<dbReference type="GO" id="GO:0051082">
    <property type="term" value="F:unfolded protein binding"/>
    <property type="evidence" value="ECO:0007669"/>
    <property type="project" value="InterPro"/>
</dbReference>
<accession>A0A8H2WXR1</accession>
<dbReference type="GO" id="GO:0051087">
    <property type="term" value="F:protein-folding chaperone binding"/>
    <property type="evidence" value="ECO:0007669"/>
    <property type="project" value="TreeGrafter"/>
</dbReference>
<dbReference type="InterPro" id="IPR008971">
    <property type="entry name" value="HSP40/DnaJ_pept-bd"/>
</dbReference>
<dbReference type="PROSITE" id="PS50076">
    <property type="entry name" value="DNAJ_2"/>
    <property type="match status" value="1"/>
</dbReference>
<protein>
    <recommendedName>
        <fullName evidence="3">J domain-containing protein</fullName>
    </recommendedName>
</protein>
<dbReference type="SUPFAM" id="SSF46565">
    <property type="entry name" value="Chaperone J-domain"/>
    <property type="match status" value="1"/>
</dbReference>
<reference evidence="4" key="1">
    <citation type="submission" date="2021-01" db="EMBL/GenBank/DDBJ databases">
        <authorList>
            <person name="Kaushik A."/>
        </authorList>
    </citation>
    <scope>NUCLEOTIDE SEQUENCE</scope>
    <source>
        <strain evidence="4">AG1-1C</strain>
    </source>
</reference>
<dbReference type="Gene3D" id="1.10.287.110">
    <property type="entry name" value="DnaJ domain"/>
    <property type="match status" value="1"/>
</dbReference>
<dbReference type="FunFam" id="2.60.260.20:FF:000015">
    <property type="entry name" value="Heat shock protein 40"/>
    <property type="match status" value="1"/>
</dbReference>
<evidence type="ECO:0000256" key="1">
    <source>
        <dbReference type="ARBA" id="ARBA00023186"/>
    </source>
</evidence>
<dbReference type="AlphaFoldDB" id="A0A8H2WXR1"/>
<dbReference type="InterPro" id="IPR002939">
    <property type="entry name" value="DnaJ_C"/>
</dbReference>
<dbReference type="Proteomes" id="UP000663846">
    <property type="component" value="Unassembled WGS sequence"/>
</dbReference>
<feature type="domain" description="J" evidence="3">
    <location>
        <begin position="4"/>
        <end position="71"/>
    </location>
</feature>
<gene>
    <name evidence="4" type="ORF">RDB_LOCUS68058</name>
</gene>
<dbReference type="InterPro" id="IPR001623">
    <property type="entry name" value="DnaJ_domain"/>
</dbReference>
<dbReference type="Pfam" id="PF00226">
    <property type="entry name" value="DnaJ"/>
    <property type="match status" value="1"/>
</dbReference>
<evidence type="ECO:0000313" key="4">
    <source>
        <dbReference type="EMBL" id="CAE6410748.1"/>
    </source>
</evidence>
<name>A0A8H2WXR1_9AGAM</name>
<feature type="region of interest" description="Disordered" evidence="2">
    <location>
        <begin position="204"/>
        <end position="228"/>
    </location>
</feature>
<dbReference type="InterPro" id="IPR036869">
    <property type="entry name" value="J_dom_sf"/>
</dbReference>
<dbReference type="PANTHER" id="PTHR24078:SF553">
    <property type="entry name" value="DNAJ HOMOLOG SUBFAMILY B MEMBER 5"/>
    <property type="match status" value="1"/>
</dbReference>
<feature type="compositionally biased region" description="Polar residues" evidence="2">
    <location>
        <begin position="216"/>
        <end position="228"/>
    </location>
</feature>
<dbReference type="PROSITE" id="PS00636">
    <property type="entry name" value="DNAJ_1"/>
    <property type="match status" value="1"/>
</dbReference>
<dbReference type="EMBL" id="CAJMWS010000312">
    <property type="protein sequence ID" value="CAE6410748.1"/>
    <property type="molecule type" value="Genomic_DNA"/>
</dbReference>
<dbReference type="SUPFAM" id="SSF49493">
    <property type="entry name" value="HSP40/DnaJ peptide-binding domain"/>
    <property type="match status" value="2"/>
</dbReference>
<evidence type="ECO:0000256" key="2">
    <source>
        <dbReference type="SAM" id="MobiDB-lite"/>
    </source>
</evidence>
<dbReference type="PRINTS" id="PR00625">
    <property type="entry name" value="JDOMAIN"/>
</dbReference>
<sequence length="410" mass="42587">MGKDYYALLGVSKDATDDDIKKGYKKMASDCKYSGEISGNTEAASQKFKEISEAFEVLSDKNKREVYDRFGEEGLKGGPQPSPGGGGGGFAGGFPGGGFGGFPGGTTFTFSSGGPGMGGGGGFKASDPNSVFEQFFKQFGGMGGGVGGGFGGMDEDDQFGSGGSPFSSFGGGGFGGGGFGGGGFGGGPFGGGSSFRSGGMPGGFPPGEGIPRSSGRRASSMNGMRSESAQLPDVIHPLKLSLEDLFKGTKKHLKLKRKLLDGSTEAKDIEIDVLPGWKAGTKVRYARMGNERADGEAADVVFVVEEKDHPRFKREGEDLITTCKVPLLEALAGDGGSTQPIELLDGSQRTIRTPASIIKPGQETRVPGLGMPVRKEGKVVRKGDLVVKWEVVFPERLTESQKIGLRKVLG</sequence>
<keyword evidence="1" id="KW-0143">Chaperone</keyword>
<dbReference type="GO" id="GO:0005829">
    <property type="term" value="C:cytosol"/>
    <property type="evidence" value="ECO:0007669"/>
    <property type="project" value="TreeGrafter"/>
</dbReference>
<feature type="compositionally biased region" description="Gly residues" evidence="2">
    <location>
        <begin position="83"/>
        <end position="96"/>
    </location>
</feature>
<proteinExistence type="predicted"/>
<evidence type="ECO:0000313" key="5">
    <source>
        <dbReference type="Proteomes" id="UP000663846"/>
    </source>
</evidence>
<dbReference type="GO" id="GO:0006413">
    <property type="term" value="P:translational initiation"/>
    <property type="evidence" value="ECO:0007669"/>
    <property type="project" value="TreeGrafter"/>
</dbReference>
<organism evidence="4 5">
    <name type="scientific">Rhizoctonia solani</name>
    <dbReference type="NCBI Taxonomy" id="456999"/>
    <lineage>
        <taxon>Eukaryota</taxon>
        <taxon>Fungi</taxon>
        <taxon>Dikarya</taxon>
        <taxon>Basidiomycota</taxon>
        <taxon>Agaricomycotina</taxon>
        <taxon>Agaricomycetes</taxon>
        <taxon>Cantharellales</taxon>
        <taxon>Ceratobasidiaceae</taxon>
        <taxon>Rhizoctonia</taxon>
    </lineage>
</organism>
<evidence type="ECO:0000259" key="3">
    <source>
        <dbReference type="PROSITE" id="PS50076"/>
    </source>
</evidence>
<dbReference type="InterPro" id="IPR051339">
    <property type="entry name" value="DnaJ_subfamily_B"/>
</dbReference>
<comment type="caution">
    <text evidence="4">The sequence shown here is derived from an EMBL/GenBank/DDBJ whole genome shotgun (WGS) entry which is preliminary data.</text>
</comment>
<dbReference type="CDD" id="cd10747">
    <property type="entry name" value="DnaJ_C"/>
    <property type="match status" value="1"/>
</dbReference>
<dbReference type="InterPro" id="IPR018253">
    <property type="entry name" value="DnaJ_domain_CS"/>
</dbReference>
<dbReference type="SMART" id="SM00271">
    <property type="entry name" value="DnaJ"/>
    <property type="match status" value="1"/>
</dbReference>
<dbReference type="FunFam" id="2.60.260.20:FF:000013">
    <property type="entry name" value="DnaJ subfamily B member 11"/>
    <property type="match status" value="1"/>
</dbReference>
<dbReference type="Pfam" id="PF01556">
    <property type="entry name" value="DnaJ_C"/>
    <property type="match status" value="1"/>
</dbReference>
<dbReference type="Gene3D" id="2.60.260.20">
    <property type="entry name" value="Urease metallochaperone UreE, N-terminal domain"/>
    <property type="match status" value="2"/>
</dbReference>
<dbReference type="PANTHER" id="PTHR24078">
    <property type="entry name" value="DNAJ HOMOLOG SUBFAMILY C MEMBER"/>
    <property type="match status" value="1"/>
</dbReference>
<dbReference type="GO" id="GO:0006457">
    <property type="term" value="P:protein folding"/>
    <property type="evidence" value="ECO:0007669"/>
    <property type="project" value="InterPro"/>
</dbReference>
<feature type="region of interest" description="Disordered" evidence="2">
    <location>
        <begin position="71"/>
        <end position="96"/>
    </location>
</feature>